<dbReference type="EMBL" id="CAKLPY010000001">
    <property type="protein sequence ID" value="CAH0994727.1"/>
    <property type="molecule type" value="Genomic_DNA"/>
</dbReference>
<sequence length="167" mass="19307">MLSCKDKSDLKEFIAFPTFNYFSSMKKNLLIVFFLTLGFVSKAQKMTDKEAVLEVLSRQNTNWNSGNIDAFMEDYWKSDSLMFIGKNGVVYGWKATLDRYYKSYPDRATMGTLKFDILKTDFQSKTTCWILGKWHLTRPEKGDIGGYFTLVIKKIAGKWLIVSDHTS</sequence>
<evidence type="ECO:0000313" key="3">
    <source>
        <dbReference type="Proteomes" id="UP000837932"/>
    </source>
</evidence>
<name>A0ABN8EP82_9BACT</name>
<organism evidence="2 3">
    <name type="scientific">Emticicia aquatica</name>
    <dbReference type="NCBI Taxonomy" id="1681835"/>
    <lineage>
        <taxon>Bacteria</taxon>
        <taxon>Pseudomonadati</taxon>
        <taxon>Bacteroidota</taxon>
        <taxon>Cytophagia</taxon>
        <taxon>Cytophagales</taxon>
        <taxon>Leadbetterellaceae</taxon>
        <taxon>Emticicia</taxon>
    </lineage>
</organism>
<keyword evidence="3" id="KW-1185">Reference proteome</keyword>
<evidence type="ECO:0000259" key="1">
    <source>
        <dbReference type="Pfam" id="PF14534"/>
    </source>
</evidence>
<dbReference type="Gene3D" id="3.10.450.50">
    <property type="match status" value="1"/>
</dbReference>
<accession>A0ABN8EP82</accession>
<dbReference type="InterPro" id="IPR032710">
    <property type="entry name" value="NTF2-like_dom_sf"/>
</dbReference>
<reference evidence="2" key="1">
    <citation type="submission" date="2021-12" db="EMBL/GenBank/DDBJ databases">
        <authorList>
            <person name="Rodrigo-Torres L."/>
            <person name="Arahal R. D."/>
            <person name="Lucena T."/>
        </authorList>
    </citation>
    <scope>NUCLEOTIDE SEQUENCE</scope>
    <source>
        <strain evidence="2">CECT 8858</strain>
    </source>
</reference>
<dbReference type="Pfam" id="PF14534">
    <property type="entry name" value="DUF4440"/>
    <property type="match status" value="1"/>
</dbReference>
<proteinExistence type="predicted"/>
<feature type="domain" description="DUF4440" evidence="1">
    <location>
        <begin position="53"/>
        <end position="161"/>
    </location>
</feature>
<dbReference type="Proteomes" id="UP000837932">
    <property type="component" value="Unassembled WGS sequence"/>
</dbReference>
<gene>
    <name evidence="2" type="ORF">EMA8858_00839</name>
</gene>
<protein>
    <recommendedName>
        <fullName evidence="1">DUF4440 domain-containing protein</fullName>
    </recommendedName>
</protein>
<comment type="caution">
    <text evidence="2">The sequence shown here is derived from an EMBL/GenBank/DDBJ whole genome shotgun (WGS) entry which is preliminary data.</text>
</comment>
<evidence type="ECO:0000313" key="2">
    <source>
        <dbReference type="EMBL" id="CAH0994727.1"/>
    </source>
</evidence>
<dbReference type="SUPFAM" id="SSF54427">
    <property type="entry name" value="NTF2-like"/>
    <property type="match status" value="1"/>
</dbReference>
<dbReference type="InterPro" id="IPR027843">
    <property type="entry name" value="DUF4440"/>
</dbReference>